<protein>
    <submittedName>
        <fullName evidence="3">Uncharacterized protein</fullName>
    </submittedName>
</protein>
<evidence type="ECO:0000256" key="1">
    <source>
        <dbReference type="ARBA" id="ARBA00022801"/>
    </source>
</evidence>
<dbReference type="Proteomes" id="UP000004095">
    <property type="component" value="Unassembled WGS sequence"/>
</dbReference>
<dbReference type="GO" id="GO:0009117">
    <property type="term" value="P:nucleotide metabolic process"/>
    <property type="evidence" value="ECO:0007669"/>
    <property type="project" value="UniProtKB-KW"/>
</dbReference>
<keyword evidence="4" id="KW-1185">Reference proteome</keyword>
<dbReference type="eggNOG" id="ENOG50330KE">
    <property type="taxonomic scope" value="Bacteria"/>
</dbReference>
<dbReference type="EMBL" id="AAWS01000027">
    <property type="protein sequence ID" value="EAY27002.1"/>
    <property type="molecule type" value="Genomic_DNA"/>
</dbReference>
<dbReference type="SUPFAM" id="SSF52972">
    <property type="entry name" value="ITPase-like"/>
    <property type="match status" value="1"/>
</dbReference>
<dbReference type="RefSeq" id="WP_004156331.1">
    <property type="nucleotide sequence ID" value="NZ_AAWS01000027.1"/>
</dbReference>
<dbReference type="GO" id="GO:0016787">
    <property type="term" value="F:hydrolase activity"/>
    <property type="evidence" value="ECO:0007669"/>
    <property type="project" value="UniProtKB-KW"/>
</dbReference>
<keyword evidence="1" id="KW-0378">Hydrolase</keyword>
<sequence>MKKIYLLTRNRWKYREYQRFFAYYNIEVVMQNDFEYFEDTAGLMTAYVHLLQNDHKVLNVLFDETQLFRESDQKPLGNIDAQTDGMLVYATTTLYYFGKDKKVATISAAPHRGVIDYSAKSPDKKRYGWDDVFVLRPLGLSYQQLKQRGMKNHGRQEALAKFALQFLYYSQGIDLNFNALEQKQAIEFSEAIFKLVATHPLINSPTVKANKLTHLFDYALNNGGFFRSARNRRQKNYWAPGLNAGIPLVPKKDEVHEITFFVHDLCHFVLPDLVYSGEDAPLYDKVYVIYRMLSEALTLVIADMCFVHALVQDGVPYDFSKRKIYPLYQAILKKHPDISLNELWAANVQYCLLGDDSHYKYLITKEDRPVLKAFKAKYETFFVGDFRWTKHNLQYMKNNAGVFAHWHTSNREVFAQQGLWSIQDFTHQKLGLNLDTPLSNTALVHQVRDVVVQHYCQVMEGNFVWTQAEKLSNSFKKYMLGQMLIFYKMDFLPYSQFLQKKFNDALLHQSFDLPFIRRYRQMYADYLDMLETDYHLIHKDDVETYKEVYPIFDSFYVFYDRAPEAKASLKKMLDF</sequence>
<proteinExistence type="predicted"/>
<dbReference type="AlphaFoldDB" id="A1ZRB2"/>
<gene>
    <name evidence="3" type="ORF">M23134_04682</name>
</gene>
<accession>A1ZRB2</accession>
<organism evidence="3 4">
    <name type="scientific">Microscilla marina ATCC 23134</name>
    <dbReference type="NCBI Taxonomy" id="313606"/>
    <lineage>
        <taxon>Bacteria</taxon>
        <taxon>Pseudomonadati</taxon>
        <taxon>Bacteroidota</taxon>
        <taxon>Cytophagia</taxon>
        <taxon>Cytophagales</taxon>
        <taxon>Microscillaceae</taxon>
        <taxon>Microscilla</taxon>
    </lineage>
</organism>
<name>A1ZRB2_MICM2</name>
<keyword evidence="2" id="KW-0546">Nucleotide metabolism</keyword>
<evidence type="ECO:0000256" key="2">
    <source>
        <dbReference type="ARBA" id="ARBA00023080"/>
    </source>
</evidence>
<evidence type="ECO:0000313" key="4">
    <source>
        <dbReference type="Proteomes" id="UP000004095"/>
    </source>
</evidence>
<dbReference type="InterPro" id="IPR029001">
    <property type="entry name" value="ITPase-like_fam"/>
</dbReference>
<reference evidence="3 4" key="1">
    <citation type="submission" date="2007-01" db="EMBL/GenBank/DDBJ databases">
        <authorList>
            <person name="Haygood M."/>
            <person name="Podell S."/>
            <person name="Anderson C."/>
            <person name="Hopkinson B."/>
            <person name="Roe K."/>
            <person name="Barbeau K."/>
            <person name="Gaasterland T."/>
            <person name="Ferriera S."/>
            <person name="Johnson J."/>
            <person name="Kravitz S."/>
            <person name="Beeson K."/>
            <person name="Sutton G."/>
            <person name="Rogers Y.-H."/>
            <person name="Friedman R."/>
            <person name="Frazier M."/>
            <person name="Venter J.C."/>
        </authorList>
    </citation>
    <scope>NUCLEOTIDE SEQUENCE [LARGE SCALE GENOMIC DNA]</scope>
    <source>
        <strain evidence="3 4">ATCC 23134</strain>
    </source>
</reference>
<evidence type="ECO:0000313" key="3">
    <source>
        <dbReference type="EMBL" id="EAY27002.1"/>
    </source>
</evidence>
<comment type="caution">
    <text evidence="3">The sequence shown here is derived from an EMBL/GenBank/DDBJ whole genome shotgun (WGS) entry which is preliminary data.</text>
</comment>
<dbReference type="OrthoDB" id="9817656at2"/>